<dbReference type="InterPro" id="IPR000847">
    <property type="entry name" value="LysR_HTH_N"/>
</dbReference>
<dbReference type="RefSeq" id="WP_162363592.1">
    <property type="nucleotide sequence ID" value="NZ_CP047591.1"/>
</dbReference>
<sequence>MLDFRIETFITVCEYMNYTKAAEKLNITQPAVSQHIHYLESEYETKLFEFNGKKMNLTESGKFLLDSFITMQHDEIHLKEQIKSGFSKNKNIHFGATLTIGEFLIPEKVCEYLKSQKDISLKMYVANTSELLEKLDKGVIDFAVVEGYFTKNQYDHRLYSRENYIAVCSRNHVFKKEPEKIEDLFGETLILREEGSGTREILERALEGKNYALSDFKNKVEISNMNVIKFLTANDCGITFLYEAAVKNELKDKILRKIMIKDLDIQHDMTFIWRKNSIFADYYCKLFEILKIF</sequence>
<keyword evidence="7" id="KW-1185">Reference proteome</keyword>
<evidence type="ECO:0000313" key="6">
    <source>
        <dbReference type="EMBL" id="QHI73831.1"/>
    </source>
</evidence>
<dbReference type="KEGG" id="amic:Ami3637_16865"/>
<dbReference type="PANTHER" id="PTHR30126:SF39">
    <property type="entry name" value="HTH-TYPE TRANSCRIPTIONAL REGULATOR CYSL"/>
    <property type="match status" value="1"/>
</dbReference>
<proteinExistence type="inferred from homology"/>
<comment type="similarity">
    <text evidence="1">Belongs to the LysR transcriptional regulatory family.</text>
</comment>
<dbReference type="InterPro" id="IPR036390">
    <property type="entry name" value="WH_DNA-bd_sf"/>
</dbReference>
<dbReference type="EMBL" id="CP047591">
    <property type="protein sequence ID" value="QHI73831.1"/>
    <property type="molecule type" value="Genomic_DNA"/>
</dbReference>
<keyword evidence="3" id="KW-0238">DNA-binding</keyword>
<dbReference type="SUPFAM" id="SSF53850">
    <property type="entry name" value="Periplasmic binding protein-like II"/>
    <property type="match status" value="1"/>
</dbReference>
<accession>A0A6P1MJB5</accession>
<evidence type="ECO:0000256" key="3">
    <source>
        <dbReference type="ARBA" id="ARBA00023125"/>
    </source>
</evidence>
<gene>
    <name evidence="6" type="ORF">Ami3637_16865</name>
</gene>
<dbReference type="AlphaFoldDB" id="A0A6P1MJB5"/>
<dbReference type="GO" id="GO:0003700">
    <property type="term" value="F:DNA-binding transcription factor activity"/>
    <property type="evidence" value="ECO:0007669"/>
    <property type="project" value="InterPro"/>
</dbReference>
<dbReference type="Pfam" id="PF03466">
    <property type="entry name" value="LysR_substrate"/>
    <property type="match status" value="1"/>
</dbReference>
<dbReference type="Proteomes" id="UP000463883">
    <property type="component" value="Chromosome"/>
</dbReference>
<keyword evidence="2" id="KW-0805">Transcription regulation</keyword>
<dbReference type="PRINTS" id="PR00039">
    <property type="entry name" value="HTHLYSR"/>
</dbReference>
<dbReference type="PANTHER" id="PTHR30126">
    <property type="entry name" value="HTH-TYPE TRANSCRIPTIONAL REGULATOR"/>
    <property type="match status" value="1"/>
</dbReference>
<name>A0A6P1MJB5_9FIRM</name>
<dbReference type="SUPFAM" id="SSF46785">
    <property type="entry name" value="Winged helix' DNA-binding domain"/>
    <property type="match status" value="1"/>
</dbReference>
<feature type="domain" description="HTH lysR-type" evidence="5">
    <location>
        <begin position="1"/>
        <end position="58"/>
    </location>
</feature>
<dbReference type="InterPro" id="IPR036388">
    <property type="entry name" value="WH-like_DNA-bd_sf"/>
</dbReference>
<dbReference type="Gene3D" id="3.40.190.10">
    <property type="entry name" value="Periplasmic binding protein-like II"/>
    <property type="match status" value="2"/>
</dbReference>
<evidence type="ECO:0000256" key="2">
    <source>
        <dbReference type="ARBA" id="ARBA00023015"/>
    </source>
</evidence>
<keyword evidence="4" id="KW-0804">Transcription</keyword>
<dbReference type="Gene3D" id="1.10.10.10">
    <property type="entry name" value="Winged helix-like DNA-binding domain superfamily/Winged helix DNA-binding domain"/>
    <property type="match status" value="1"/>
</dbReference>
<dbReference type="Pfam" id="PF00126">
    <property type="entry name" value="HTH_1"/>
    <property type="match status" value="1"/>
</dbReference>
<organism evidence="6 7">
    <name type="scientific">Aminipila terrae</name>
    <dbReference type="NCBI Taxonomy" id="2697030"/>
    <lineage>
        <taxon>Bacteria</taxon>
        <taxon>Bacillati</taxon>
        <taxon>Bacillota</taxon>
        <taxon>Clostridia</taxon>
        <taxon>Peptostreptococcales</taxon>
        <taxon>Anaerovoracaceae</taxon>
        <taxon>Aminipila</taxon>
    </lineage>
</organism>
<protein>
    <submittedName>
        <fullName evidence="6">LysR family transcriptional regulator</fullName>
    </submittedName>
</protein>
<evidence type="ECO:0000259" key="5">
    <source>
        <dbReference type="PROSITE" id="PS50931"/>
    </source>
</evidence>
<evidence type="ECO:0000256" key="1">
    <source>
        <dbReference type="ARBA" id="ARBA00009437"/>
    </source>
</evidence>
<dbReference type="GO" id="GO:0000976">
    <property type="term" value="F:transcription cis-regulatory region binding"/>
    <property type="evidence" value="ECO:0007669"/>
    <property type="project" value="TreeGrafter"/>
</dbReference>
<dbReference type="PROSITE" id="PS50931">
    <property type="entry name" value="HTH_LYSR"/>
    <property type="match status" value="1"/>
</dbReference>
<reference evidence="6 7" key="1">
    <citation type="submission" date="2020-01" db="EMBL/GenBank/DDBJ databases">
        <title>Genomic analysis of Aminipila sp. CBA3637.</title>
        <authorList>
            <person name="Kim Y.B."/>
            <person name="Roh S.W."/>
        </authorList>
    </citation>
    <scope>NUCLEOTIDE SEQUENCE [LARGE SCALE GENOMIC DNA]</scope>
    <source>
        <strain evidence="6 7">CBA3637</strain>
    </source>
</reference>
<evidence type="ECO:0000256" key="4">
    <source>
        <dbReference type="ARBA" id="ARBA00023163"/>
    </source>
</evidence>
<dbReference type="InterPro" id="IPR005119">
    <property type="entry name" value="LysR_subst-bd"/>
</dbReference>
<evidence type="ECO:0000313" key="7">
    <source>
        <dbReference type="Proteomes" id="UP000463883"/>
    </source>
</evidence>